<evidence type="ECO:0000313" key="1">
    <source>
        <dbReference type="EMBL" id="KAF2882641.1"/>
    </source>
</evidence>
<name>A0A8K0CCA0_IGNLU</name>
<keyword evidence="2" id="KW-1185">Reference proteome</keyword>
<dbReference type="InterPro" id="IPR036397">
    <property type="entry name" value="RNaseH_sf"/>
</dbReference>
<proteinExistence type="predicted"/>
<dbReference type="Gene3D" id="3.30.420.10">
    <property type="entry name" value="Ribonuclease H-like superfamily/Ribonuclease H"/>
    <property type="match status" value="1"/>
</dbReference>
<dbReference type="AlphaFoldDB" id="A0A8K0CCA0"/>
<sequence length="206" mass="23634">MKRMASQINPLSQRQIGTMIGVSEKIVNYHINKTLKLKVRQKLQVHRLTKVNIEKRKKPSWGLYRALNNETTLEVYQRRQNHSSGFMVWGRVSFNGKAKLHFIDPGAKVNSIYYIDNVLKPFLTRDASRLYPDGHFDFHHDFAPSKQQLWRTKAKNVAALKRAVKLITTSDTSSAPQASDLIDKTAFISSVSVIELNLKKVATDWL</sequence>
<dbReference type="EMBL" id="VTPC01090599">
    <property type="protein sequence ID" value="KAF2882641.1"/>
    <property type="molecule type" value="Genomic_DNA"/>
</dbReference>
<dbReference type="Proteomes" id="UP000801492">
    <property type="component" value="Unassembled WGS sequence"/>
</dbReference>
<protein>
    <submittedName>
        <fullName evidence="1">Uncharacterized protein</fullName>
    </submittedName>
</protein>
<evidence type="ECO:0000313" key="2">
    <source>
        <dbReference type="Proteomes" id="UP000801492"/>
    </source>
</evidence>
<dbReference type="OrthoDB" id="7787442at2759"/>
<comment type="caution">
    <text evidence="1">The sequence shown here is derived from an EMBL/GenBank/DDBJ whole genome shotgun (WGS) entry which is preliminary data.</text>
</comment>
<organism evidence="1 2">
    <name type="scientific">Ignelater luminosus</name>
    <name type="common">Cucubano</name>
    <name type="synonym">Pyrophorus luminosus</name>
    <dbReference type="NCBI Taxonomy" id="2038154"/>
    <lineage>
        <taxon>Eukaryota</taxon>
        <taxon>Metazoa</taxon>
        <taxon>Ecdysozoa</taxon>
        <taxon>Arthropoda</taxon>
        <taxon>Hexapoda</taxon>
        <taxon>Insecta</taxon>
        <taxon>Pterygota</taxon>
        <taxon>Neoptera</taxon>
        <taxon>Endopterygota</taxon>
        <taxon>Coleoptera</taxon>
        <taxon>Polyphaga</taxon>
        <taxon>Elateriformia</taxon>
        <taxon>Elateroidea</taxon>
        <taxon>Elateridae</taxon>
        <taxon>Agrypninae</taxon>
        <taxon>Pyrophorini</taxon>
        <taxon>Ignelater</taxon>
    </lineage>
</organism>
<gene>
    <name evidence="1" type="ORF">ILUMI_23540</name>
</gene>
<accession>A0A8K0CCA0</accession>
<dbReference type="GO" id="GO:0003676">
    <property type="term" value="F:nucleic acid binding"/>
    <property type="evidence" value="ECO:0007669"/>
    <property type="project" value="InterPro"/>
</dbReference>
<reference evidence="1" key="1">
    <citation type="submission" date="2019-08" db="EMBL/GenBank/DDBJ databases">
        <title>The genome of the North American firefly Photinus pyralis.</title>
        <authorList>
            <consortium name="Photinus pyralis genome working group"/>
            <person name="Fallon T.R."/>
            <person name="Sander Lower S.E."/>
            <person name="Weng J.-K."/>
        </authorList>
    </citation>
    <scope>NUCLEOTIDE SEQUENCE</scope>
    <source>
        <strain evidence="1">TRF0915ILg1</strain>
        <tissue evidence="1">Whole body</tissue>
    </source>
</reference>